<reference evidence="3" key="2">
    <citation type="journal article" date="2024" name="Nature">
        <title>Anoxygenic phototroph of the Chloroflexota uses a type I reaction centre.</title>
        <authorList>
            <person name="Tsuji J.M."/>
            <person name="Shaw N.A."/>
            <person name="Nagashima S."/>
            <person name="Venkiteswaran J.J."/>
            <person name="Schiff S.L."/>
            <person name="Watanabe T."/>
            <person name="Fukui M."/>
            <person name="Hanada S."/>
            <person name="Tank M."/>
            <person name="Neufeld J.D."/>
        </authorList>
    </citation>
    <scope>NUCLEOTIDE SEQUENCE</scope>
    <source>
        <strain evidence="3">L227-S17</strain>
    </source>
</reference>
<keyword evidence="5" id="KW-1185">Reference proteome</keyword>
<name>A0A8T7LVP8_9CHLR</name>
<sequence>MAYSEPIKSDSPVVKVRQIARLAQLILDLRNEYEQRSRPDTLRQLKQRAAELNALAQELEGETPQPSENQEKGSK</sequence>
<organism evidence="2 4">
    <name type="scientific">Candidatus Chlorohelix allophototropha</name>
    <dbReference type="NCBI Taxonomy" id="3003348"/>
    <lineage>
        <taxon>Bacteria</taxon>
        <taxon>Bacillati</taxon>
        <taxon>Chloroflexota</taxon>
        <taxon>Chloroflexia</taxon>
        <taxon>Candidatus Chloroheliales</taxon>
        <taxon>Candidatus Chloroheliaceae</taxon>
        <taxon>Candidatus Chlorohelix</taxon>
    </lineage>
</organism>
<dbReference type="EMBL" id="CP128399">
    <property type="protein sequence ID" value="WJW66838.1"/>
    <property type="molecule type" value="Genomic_DNA"/>
</dbReference>
<accession>A0A8T7LVP8</accession>
<evidence type="ECO:0000313" key="4">
    <source>
        <dbReference type="Proteomes" id="UP000521676"/>
    </source>
</evidence>
<evidence type="ECO:0000313" key="5">
    <source>
        <dbReference type="Proteomes" id="UP001431572"/>
    </source>
</evidence>
<gene>
    <name evidence="2" type="ORF">HXX08_03675</name>
    <name evidence="3" type="ORF">OZ401_000083</name>
</gene>
<dbReference type="Proteomes" id="UP001431572">
    <property type="component" value="Chromosome 1"/>
</dbReference>
<evidence type="ECO:0000313" key="2">
    <source>
        <dbReference type="EMBL" id="NWJ44957.1"/>
    </source>
</evidence>
<dbReference type="RefSeq" id="WP_341468731.1">
    <property type="nucleotide sequence ID" value="NZ_CP128399.1"/>
</dbReference>
<dbReference type="AlphaFoldDB" id="A0A8T7LVP8"/>
<feature type="region of interest" description="Disordered" evidence="1">
    <location>
        <begin position="55"/>
        <end position="75"/>
    </location>
</feature>
<reference evidence="2 4" key="1">
    <citation type="submission" date="2020-06" db="EMBL/GenBank/DDBJ databases">
        <title>Anoxygenic phototrophic Chloroflexota member uses a Type I reaction center.</title>
        <authorList>
            <person name="Tsuji J.M."/>
            <person name="Shaw N.A."/>
            <person name="Nagashima S."/>
            <person name="Venkiteswaran J."/>
            <person name="Schiff S.L."/>
            <person name="Hanada S."/>
            <person name="Tank M."/>
            <person name="Neufeld J.D."/>
        </authorList>
    </citation>
    <scope>NUCLEOTIDE SEQUENCE [LARGE SCALE GENOMIC DNA]</scope>
    <source>
        <strain evidence="2">L227-S17</strain>
    </source>
</reference>
<protein>
    <submittedName>
        <fullName evidence="2">Uncharacterized protein</fullName>
    </submittedName>
</protein>
<dbReference type="EMBL" id="JACATZ010000001">
    <property type="protein sequence ID" value="NWJ44957.1"/>
    <property type="molecule type" value="Genomic_DNA"/>
</dbReference>
<evidence type="ECO:0000313" key="3">
    <source>
        <dbReference type="EMBL" id="WJW66838.1"/>
    </source>
</evidence>
<dbReference type="Proteomes" id="UP000521676">
    <property type="component" value="Unassembled WGS sequence"/>
</dbReference>
<evidence type="ECO:0000256" key="1">
    <source>
        <dbReference type="SAM" id="MobiDB-lite"/>
    </source>
</evidence>
<proteinExistence type="predicted"/>